<dbReference type="SMART" id="SM00554">
    <property type="entry name" value="FAS1"/>
    <property type="match status" value="2"/>
</dbReference>
<dbReference type="PANTHER" id="PTHR10900">
    <property type="entry name" value="PERIOSTIN-RELATED"/>
    <property type="match status" value="1"/>
</dbReference>
<protein>
    <submittedName>
        <fullName evidence="2">Fasciclin domain-containing protein</fullName>
    </submittedName>
</protein>
<dbReference type="OrthoDB" id="9800666at2"/>
<name>A0A3S2U5Y9_9FLAO</name>
<comment type="caution">
    <text evidence="2">The sequence shown here is derived from an EMBL/GenBank/DDBJ whole genome shotgun (WGS) entry which is preliminary data.</text>
</comment>
<proteinExistence type="predicted"/>
<gene>
    <name evidence="2" type="ORF">EOD40_00110</name>
</gene>
<feature type="domain" description="FAS1" evidence="1">
    <location>
        <begin position="38"/>
        <end position="176"/>
    </location>
</feature>
<dbReference type="AlphaFoldDB" id="A0A3S2U5Y9"/>
<reference evidence="2 3" key="1">
    <citation type="submission" date="2019-01" db="EMBL/GenBank/DDBJ databases">
        <authorList>
            <person name="Chen W.-M."/>
        </authorList>
    </citation>
    <scope>NUCLEOTIDE SEQUENCE [LARGE SCALE GENOMIC DNA]</scope>
    <source>
        <strain evidence="2 3">BBQ-12</strain>
    </source>
</reference>
<evidence type="ECO:0000313" key="3">
    <source>
        <dbReference type="Proteomes" id="UP000285211"/>
    </source>
</evidence>
<dbReference type="PANTHER" id="PTHR10900:SF77">
    <property type="entry name" value="FI19380P1"/>
    <property type="match status" value="1"/>
</dbReference>
<evidence type="ECO:0000313" key="2">
    <source>
        <dbReference type="EMBL" id="RVT79554.1"/>
    </source>
</evidence>
<dbReference type="PROSITE" id="PS50213">
    <property type="entry name" value="FAS1"/>
    <property type="match status" value="2"/>
</dbReference>
<dbReference type="RefSeq" id="WP_128192874.1">
    <property type="nucleotide sequence ID" value="NZ_SACJ01000001.1"/>
</dbReference>
<dbReference type="InterPro" id="IPR036378">
    <property type="entry name" value="FAS1_dom_sf"/>
</dbReference>
<dbReference type="GO" id="GO:0005615">
    <property type="term" value="C:extracellular space"/>
    <property type="evidence" value="ECO:0007669"/>
    <property type="project" value="TreeGrafter"/>
</dbReference>
<dbReference type="Pfam" id="PF02469">
    <property type="entry name" value="Fasciclin"/>
    <property type="match status" value="2"/>
</dbReference>
<sequence>MKRLLRLPSLLRLTLVFLIALVFQNCSEQKIKESTDETLNITGYIRENPNYSMFLKILDLTNSASFMNTYGTYTLFLPTNDAVKQYLTDVGATSLSDVPLKDLQDIVKLHILDKKISTTEFTDGKIAVPSLYGQYLITGAANINGVSSATINKTSNVLTSNLVVGNGVIHVIDKVLRVADKTLAQTIEANPNLSLFTEVLKATGWYAKLNQPVTYDANNVGSHLTVLAQTNAVFEAAGLGTLDKIKTRYSKPIAPATTSDPTNAKDSLNLFVQYHVLPRLNYMADVVSSSVLETAAPLEVISSKLDGEKILLNHDIFNGVQEEGVKVVRNVSDVTCSNGVLHYVDGNFSIKKRNPMPVYFDLCDQPEFANDLVNYRKTTTSFRLGPVFNGITWTGNQTAAYGPIWKPTTGAFNGDLFDVFRFRDGSGGTTNFEFTTPVIIKGRYKIWVSYYYIDTKSSSSTKVYFDGVETSRIINARQKPNDADSDKVIESQGYKRYIFPFVSGDRLFSRLVGIVDVTTTGRHKIKFYSTSAGTGGSGDHVDMWDMVEFRPVDMDQIWPKFKKGFPSTITGSNLVQRADVKTDNGPN</sequence>
<feature type="domain" description="FAS1" evidence="1">
    <location>
        <begin position="180"/>
        <end position="348"/>
    </location>
</feature>
<keyword evidence="3" id="KW-1185">Reference proteome</keyword>
<organism evidence="2 3">
    <name type="scientific">Flavobacterium sufflavum</name>
    <dbReference type="NCBI Taxonomy" id="1921138"/>
    <lineage>
        <taxon>Bacteria</taxon>
        <taxon>Pseudomonadati</taxon>
        <taxon>Bacteroidota</taxon>
        <taxon>Flavobacteriia</taxon>
        <taxon>Flavobacteriales</taxon>
        <taxon>Flavobacteriaceae</taxon>
        <taxon>Flavobacterium</taxon>
    </lineage>
</organism>
<accession>A0A3S2U5Y9</accession>
<dbReference type="InterPro" id="IPR050904">
    <property type="entry name" value="Adhesion/Biosynth-related"/>
</dbReference>
<dbReference type="SUPFAM" id="SSF82153">
    <property type="entry name" value="FAS1 domain"/>
    <property type="match status" value="2"/>
</dbReference>
<dbReference type="EMBL" id="SACJ01000001">
    <property type="protein sequence ID" value="RVT79554.1"/>
    <property type="molecule type" value="Genomic_DNA"/>
</dbReference>
<dbReference type="Proteomes" id="UP000285211">
    <property type="component" value="Unassembled WGS sequence"/>
</dbReference>
<dbReference type="InterPro" id="IPR000782">
    <property type="entry name" value="FAS1_domain"/>
</dbReference>
<evidence type="ECO:0000259" key="1">
    <source>
        <dbReference type="PROSITE" id="PS50213"/>
    </source>
</evidence>
<dbReference type="Gene3D" id="2.30.180.10">
    <property type="entry name" value="FAS1 domain"/>
    <property type="match status" value="2"/>
</dbReference>